<keyword evidence="1" id="KW-0472">Membrane</keyword>
<gene>
    <name evidence="2" type="ORF">CH338_06645</name>
</gene>
<dbReference type="AlphaFoldDB" id="A0A327KQX0"/>
<accession>A0A327KQX0</accession>
<protein>
    <submittedName>
        <fullName evidence="2">DUF378 domain-containing protein</fullName>
    </submittedName>
</protein>
<sequence>MKAINLITLLLVIVGGVNWGLVGLAQFDLVATLFGGQSATLSRIVYALVGLSALWQLVPFSKAMSTDEPYAERGYPTTTR</sequence>
<dbReference type="Pfam" id="PF04070">
    <property type="entry name" value="DUF378"/>
    <property type="match status" value="1"/>
</dbReference>
<feature type="transmembrane region" description="Helical" evidence="1">
    <location>
        <begin position="40"/>
        <end position="58"/>
    </location>
</feature>
<name>A0A327KQX0_9BRAD</name>
<evidence type="ECO:0000313" key="3">
    <source>
        <dbReference type="Proteomes" id="UP000248863"/>
    </source>
</evidence>
<proteinExistence type="predicted"/>
<dbReference type="InterPro" id="IPR007211">
    <property type="entry name" value="DUF378"/>
</dbReference>
<dbReference type="PANTHER" id="PTHR37304">
    <property type="entry name" value="MEMBRANE PROTEIN-RELATED"/>
    <property type="match status" value="1"/>
</dbReference>
<organism evidence="2 3">
    <name type="scientific">Rhodoplanes elegans</name>
    <dbReference type="NCBI Taxonomy" id="29408"/>
    <lineage>
        <taxon>Bacteria</taxon>
        <taxon>Pseudomonadati</taxon>
        <taxon>Pseudomonadota</taxon>
        <taxon>Alphaproteobacteria</taxon>
        <taxon>Hyphomicrobiales</taxon>
        <taxon>Nitrobacteraceae</taxon>
        <taxon>Rhodoplanes</taxon>
    </lineage>
</organism>
<keyword evidence="1" id="KW-0812">Transmembrane</keyword>
<dbReference type="Proteomes" id="UP000248863">
    <property type="component" value="Unassembled WGS sequence"/>
</dbReference>
<keyword evidence="1" id="KW-1133">Transmembrane helix</keyword>
<dbReference type="OrthoDB" id="9812136at2"/>
<comment type="caution">
    <text evidence="2">The sequence shown here is derived from an EMBL/GenBank/DDBJ whole genome shotgun (WGS) entry which is preliminary data.</text>
</comment>
<dbReference type="PANTHER" id="PTHR37304:SF1">
    <property type="entry name" value="MEMBRANE PROTEIN"/>
    <property type="match status" value="1"/>
</dbReference>
<keyword evidence="3" id="KW-1185">Reference proteome</keyword>
<evidence type="ECO:0000313" key="2">
    <source>
        <dbReference type="EMBL" id="RAI40316.1"/>
    </source>
</evidence>
<evidence type="ECO:0000256" key="1">
    <source>
        <dbReference type="SAM" id="Phobius"/>
    </source>
</evidence>
<reference evidence="2 3" key="1">
    <citation type="submission" date="2017-07" db="EMBL/GenBank/DDBJ databases">
        <title>Draft Genome Sequences of Select Purple Nonsulfur Bacteria.</title>
        <authorList>
            <person name="Lasarre B."/>
            <person name="Mckinlay J.B."/>
        </authorList>
    </citation>
    <scope>NUCLEOTIDE SEQUENCE [LARGE SCALE GENOMIC DNA]</scope>
    <source>
        <strain evidence="2 3">DSM 11907</strain>
    </source>
</reference>
<dbReference type="EMBL" id="NPEU01000044">
    <property type="protein sequence ID" value="RAI40316.1"/>
    <property type="molecule type" value="Genomic_DNA"/>
</dbReference>
<dbReference type="RefSeq" id="WP_111356346.1">
    <property type="nucleotide sequence ID" value="NZ_NHSK01000241.1"/>
</dbReference>